<dbReference type="Proteomes" id="UP000823773">
    <property type="component" value="Unassembled WGS sequence"/>
</dbReference>
<dbReference type="EMBL" id="JAGGJR010000004">
    <property type="protein sequence ID" value="MBP1873323.1"/>
    <property type="molecule type" value="Genomic_DNA"/>
</dbReference>
<organism evidence="1 2">
    <name type="scientific">Ensifer adhaerens</name>
    <name type="common">Sinorhizobium morelense</name>
    <dbReference type="NCBI Taxonomy" id="106592"/>
    <lineage>
        <taxon>Bacteria</taxon>
        <taxon>Pseudomonadati</taxon>
        <taxon>Pseudomonadota</taxon>
        <taxon>Alphaproteobacteria</taxon>
        <taxon>Hyphomicrobiales</taxon>
        <taxon>Rhizobiaceae</taxon>
        <taxon>Sinorhizobium/Ensifer group</taxon>
        <taxon>Ensifer</taxon>
    </lineage>
</organism>
<proteinExistence type="predicted"/>
<reference evidence="1" key="1">
    <citation type="submission" date="2021-03" db="EMBL/GenBank/DDBJ databases">
        <title>Genomic Encyclopedia of Type Strains, Phase IV (KMG-IV): sequencing the most valuable type-strain genomes for metagenomic binning, comparative biology and taxonomic classification.</title>
        <authorList>
            <person name="Goeker M."/>
        </authorList>
    </citation>
    <scope>NUCLEOTIDE SEQUENCE</scope>
    <source>
        <strain evidence="1">DSM 18131</strain>
    </source>
</reference>
<comment type="caution">
    <text evidence="1">The sequence shown here is derived from an EMBL/GenBank/DDBJ whole genome shotgun (WGS) entry which is preliminary data.</text>
</comment>
<evidence type="ECO:0000313" key="1">
    <source>
        <dbReference type="EMBL" id="MBP1873323.1"/>
    </source>
</evidence>
<keyword evidence="2" id="KW-1185">Reference proteome</keyword>
<protein>
    <submittedName>
        <fullName evidence="1">Phosphohistidine phosphatase</fullName>
        <ecNumber evidence="1">3.1.3.-</ecNumber>
    </submittedName>
</protein>
<sequence>MARDHRTQTYRLMLLRHAKSAWPEDVPDHDRPLGERGRKAAPLVGAYMERKGLIPGLAIVSTARRARETWALVKGILPPPIPARETRDIYEVAAPAILATIRAVDPAIRNLLVVGHNPGMEDLALQLAGSGRQEALARMQQKFPTAALAVFEFDGSSWEDLAAGGCRLVDFVTPRQLD</sequence>
<name>A0ACC5SXH7_ENSAD</name>
<evidence type="ECO:0000313" key="2">
    <source>
        <dbReference type="Proteomes" id="UP000823773"/>
    </source>
</evidence>
<accession>A0ACC5SXH7</accession>
<keyword evidence="1" id="KW-0378">Hydrolase</keyword>
<dbReference type="EC" id="3.1.3.-" evidence="1"/>
<gene>
    <name evidence="1" type="ORF">J2Z19_003038</name>
</gene>